<evidence type="ECO:0000256" key="1">
    <source>
        <dbReference type="ARBA" id="ARBA00004442"/>
    </source>
</evidence>
<keyword evidence="5" id="KW-0812">Transmembrane</keyword>
<dbReference type="GO" id="GO:0015562">
    <property type="term" value="F:efflux transmembrane transporter activity"/>
    <property type="evidence" value="ECO:0007669"/>
    <property type="project" value="InterPro"/>
</dbReference>
<comment type="similarity">
    <text evidence="2">Belongs to the outer membrane factor (OMF) (TC 1.B.17) family.</text>
</comment>
<comment type="subcellular location">
    <subcellularLocation>
        <location evidence="1">Cell outer membrane</location>
    </subcellularLocation>
</comment>
<keyword evidence="11" id="KW-1185">Reference proteome</keyword>
<dbReference type="PANTHER" id="PTHR30026:SF22">
    <property type="entry name" value="OUTER MEMBRANE EFFLUX PROTEIN"/>
    <property type="match status" value="1"/>
</dbReference>
<evidence type="ECO:0000256" key="3">
    <source>
        <dbReference type="ARBA" id="ARBA00022448"/>
    </source>
</evidence>
<proteinExistence type="inferred from homology"/>
<dbReference type="SUPFAM" id="SSF56954">
    <property type="entry name" value="Outer membrane efflux proteins (OEP)"/>
    <property type="match status" value="1"/>
</dbReference>
<evidence type="ECO:0000256" key="2">
    <source>
        <dbReference type="ARBA" id="ARBA00007613"/>
    </source>
</evidence>
<evidence type="ECO:0000256" key="8">
    <source>
        <dbReference type="SAM" id="MobiDB-lite"/>
    </source>
</evidence>
<dbReference type="GO" id="GO:0009279">
    <property type="term" value="C:cell outer membrane"/>
    <property type="evidence" value="ECO:0007669"/>
    <property type="project" value="UniProtKB-SubCell"/>
</dbReference>
<dbReference type="GO" id="GO:1990281">
    <property type="term" value="C:efflux pump complex"/>
    <property type="evidence" value="ECO:0007669"/>
    <property type="project" value="TreeGrafter"/>
</dbReference>
<dbReference type="GO" id="GO:0015288">
    <property type="term" value="F:porin activity"/>
    <property type="evidence" value="ECO:0007669"/>
    <property type="project" value="TreeGrafter"/>
</dbReference>
<evidence type="ECO:0000313" key="10">
    <source>
        <dbReference type="EMBL" id="PTQ58357.1"/>
    </source>
</evidence>
<evidence type="ECO:0000256" key="6">
    <source>
        <dbReference type="ARBA" id="ARBA00023136"/>
    </source>
</evidence>
<feature type="compositionally biased region" description="Pro residues" evidence="8">
    <location>
        <begin position="58"/>
        <end position="72"/>
    </location>
</feature>
<accession>A0A2T5GGA9</accession>
<evidence type="ECO:0000313" key="11">
    <source>
        <dbReference type="Proteomes" id="UP000244189"/>
    </source>
</evidence>
<gene>
    <name evidence="10" type="ORF">C8J26_3958</name>
</gene>
<dbReference type="EMBL" id="QAOG01000009">
    <property type="protein sequence ID" value="PTQ58357.1"/>
    <property type="molecule type" value="Genomic_DNA"/>
</dbReference>
<keyword evidence="4" id="KW-1134">Transmembrane beta strand</keyword>
<dbReference type="PANTHER" id="PTHR30026">
    <property type="entry name" value="OUTER MEMBRANE PROTEIN TOLC"/>
    <property type="match status" value="1"/>
</dbReference>
<dbReference type="AlphaFoldDB" id="A0A2T5GGA9"/>
<keyword evidence="7" id="KW-0998">Cell outer membrane</keyword>
<name>A0A2T5GGA9_9SPHN</name>
<keyword evidence="6" id="KW-0472">Membrane</keyword>
<dbReference type="Proteomes" id="UP000244189">
    <property type="component" value="Unassembled WGS sequence"/>
</dbReference>
<keyword evidence="3" id="KW-0813">Transport</keyword>
<comment type="caution">
    <text evidence="10">The sequence shown here is derived from an EMBL/GenBank/DDBJ whole genome shotgun (WGS) entry which is preliminary data.</text>
</comment>
<dbReference type="InterPro" id="IPR051906">
    <property type="entry name" value="TolC-like"/>
</dbReference>
<feature type="region of interest" description="Disordered" evidence="8">
    <location>
        <begin position="42"/>
        <end position="74"/>
    </location>
</feature>
<feature type="signal peptide" evidence="9">
    <location>
        <begin position="1"/>
        <end position="36"/>
    </location>
</feature>
<dbReference type="Pfam" id="PF02321">
    <property type="entry name" value="OEP"/>
    <property type="match status" value="2"/>
</dbReference>
<reference evidence="10 11" key="1">
    <citation type="submission" date="2018-04" db="EMBL/GenBank/DDBJ databases">
        <title>Genomic Encyclopedia of Type Strains, Phase III (KMG-III): the genomes of soil and plant-associated and newly described type strains.</title>
        <authorList>
            <person name="Whitman W."/>
        </authorList>
    </citation>
    <scope>NUCLEOTIDE SEQUENCE [LARGE SCALE GENOMIC DNA]</scope>
    <source>
        <strain evidence="10 11">MA101b</strain>
    </source>
</reference>
<feature type="chain" id="PRO_5015750541" evidence="9">
    <location>
        <begin position="37"/>
        <end position="563"/>
    </location>
</feature>
<dbReference type="Gene3D" id="1.20.1600.10">
    <property type="entry name" value="Outer membrane efflux proteins (OEP)"/>
    <property type="match status" value="1"/>
</dbReference>
<protein>
    <submittedName>
        <fullName evidence="10">Adhesin transport system outer membrane protein</fullName>
    </submittedName>
</protein>
<evidence type="ECO:0000256" key="9">
    <source>
        <dbReference type="SAM" id="SignalP"/>
    </source>
</evidence>
<evidence type="ECO:0000256" key="4">
    <source>
        <dbReference type="ARBA" id="ARBA00022452"/>
    </source>
</evidence>
<organism evidence="10 11">
    <name type="scientific">Sphingomonas aurantiaca</name>
    <dbReference type="NCBI Taxonomy" id="185949"/>
    <lineage>
        <taxon>Bacteria</taxon>
        <taxon>Pseudomonadati</taxon>
        <taxon>Pseudomonadota</taxon>
        <taxon>Alphaproteobacteria</taxon>
        <taxon>Sphingomonadales</taxon>
        <taxon>Sphingomonadaceae</taxon>
        <taxon>Sphingomonas</taxon>
    </lineage>
</organism>
<sequence>MQGLGRMARVRRSGCGTVVAAGLALAAAPVSVPVYAQRTPPATQGSLVVDPQQGATPRPLPPSPALPTPSVPTPVTVSPMPAPAVELAVPSAPIARTSSGSYGPPSPVRGTPRLGAWAQGVPGGLPAPSQDPLHIDPTADPILQLAHAQSPLATFQQVIGEAVARNPSLDEAIAQADEAKGVRGEARARALPTADLSISTFRIIDRAFSNDPNNVLERSRPSHRTDGLLRVQQPLIDFGASLSRIRSSEARLNAARVGIEDIGTQIALRAVSAWYTVYGYRVLVRLGEAFATSQRSLRSSIEDRILQGAAAPGDVAQVDSYIASSDSQLAEFRRQLAGAEAQYAAVIGHAPPAALARAPEPSLAGIGTASLVADIDTLPAIRAAKLGADAARSDVRAVKSDLLPQLSGGIDAGRYGIIETARDYDIRGSLTLSMRLGGGGPQRVDQAQARADGADARLRRTRIDSQRDAEIALADVTALQDAQAAIEGNYLASRRARDVLAERFRVSRGTLFDLLGAESNYFGVAARYVQTVIELDTARYALLARTGRLLSALAIQPAALEPR</sequence>
<keyword evidence="9" id="KW-0732">Signal</keyword>
<evidence type="ECO:0000256" key="5">
    <source>
        <dbReference type="ARBA" id="ARBA00022692"/>
    </source>
</evidence>
<evidence type="ECO:0000256" key="7">
    <source>
        <dbReference type="ARBA" id="ARBA00023237"/>
    </source>
</evidence>
<dbReference type="InterPro" id="IPR003423">
    <property type="entry name" value="OMP_efflux"/>
</dbReference>